<dbReference type="Proteomes" id="UP000515955">
    <property type="component" value="Chromosome"/>
</dbReference>
<dbReference type="SUPFAM" id="SSF51735">
    <property type="entry name" value="NAD(P)-binding Rossmann-fold domains"/>
    <property type="match status" value="1"/>
</dbReference>
<proteinExistence type="predicted"/>
<evidence type="ECO:0000313" key="2">
    <source>
        <dbReference type="EMBL" id="QNN64306.1"/>
    </source>
</evidence>
<protein>
    <submittedName>
        <fullName evidence="2">Gfo/Idh/MocA family oxidoreductase</fullName>
    </submittedName>
</protein>
<gene>
    <name evidence="2" type="ORF">H9L12_08095</name>
</gene>
<dbReference type="Pfam" id="PF01408">
    <property type="entry name" value="GFO_IDH_MocA"/>
    <property type="match status" value="1"/>
</dbReference>
<dbReference type="InterPro" id="IPR051317">
    <property type="entry name" value="Gfo/Idh/MocA_oxidoreduct"/>
</dbReference>
<dbReference type="AlphaFoldDB" id="A0A7G9S8Y1"/>
<dbReference type="InterPro" id="IPR036291">
    <property type="entry name" value="NAD(P)-bd_dom_sf"/>
</dbReference>
<dbReference type="SUPFAM" id="SSF55347">
    <property type="entry name" value="Glyceraldehyde-3-phosphate dehydrogenase-like, C-terminal domain"/>
    <property type="match status" value="1"/>
</dbReference>
<dbReference type="GO" id="GO:0000166">
    <property type="term" value="F:nucleotide binding"/>
    <property type="evidence" value="ECO:0007669"/>
    <property type="project" value="InterPro"/>
</dbReference>
<organism evidence="2 3">
    <name type="scientific">Sphingomonas rhizophila</name>
    <dbReference type="NCBI Taxonomy" id="2071607"/>
    <lineage>
        <taxon>Bacteria</taxon>
        <taxon>Pseudomonadati</taxon>
        <taxon>Pseudomonadota</taxon>
        <taxon>Alphaproteobacteria</taxon>
        <taxon>Sphingomonadales</taxon>
        <taxon>Sphingomonadaceae</taxon>
        <taxon>Sphingomonas</taxon>
    </lineage>
</organism>
<evidence type="ECO:0000313" key="3">
    <source>
        <dbReference type="Proteomes" id="UP000515955"/>
    </source>
</evidence>
<evidence type="ECO:0000259" key="1">
    <source>
        <dbReference type="Pfam" id="PF01408"/>
    </source>
</evidence>
<dbReference type="RefSeq" id="WP_187541306.1">
    <property type="nucleotide sequence ID" value="NZ_CP060717.1"/>
</dbReference>
<dbReference type="InterPro" id="IPR000683">
    <property type="entry name" value="Gfo/Idh/MocA-like_OxRdtase_N"/>
</dbReference>
<name>A0A7G9S8Y1_9SPHN</name>
<feature type="domain" description="Gfo/Idh/MocA-like oxidoreductase N-terminal" evidence="1">
    <location>
        <begin position="11"/>
        <end position="109"/>
    </location>
</feature>
<dbReference type="KEGG" id="srhi:H9L12_08095"/>
<dbReference type="PANTHER" id="PTHR43708">
    <property type="entry name" value="CONSERVED EXPRESSED OXIDOREDUCTASE (EUROFUNG)"/>
    <property type="match status" value="1"/>
</dbReference>
<sequence>MRSNRARTCAVHFSLPRAKFVAAVDRSASTAALFCDRYRASSSFTDTAEMLTKAKPDVVHVLTPPGTHEELIRLAMAAGSHVICEKPMTANAADSAALLEEAAGRKLVLVESANTMWNENVLALHPLIDAGTLGRVREVDIELSLDLANGPFGDLNLGDSGVKLPGGAVHDFLPHMCGAWLFLAGQEEANGLKGTLRNASGNRRVGYDLLDCIITDGPVRGRLKLSPDINPPAFAITVRGSLATAETELFNPFLRVTGGQNVGKRAPFELISSGIGMTRAGLRGFRDKVFQHTPYHGLVRMLDDVYAALQNESSLPSCSRLPRCWRGHEWSIRLLRFEIDRP</sequence>
<dbReference type="Gene3D" id="3.30.360.10">
    <property type="entry name" value="Dihydrodipicolinate Reductase, domain 2"/>
    <property type="match status" value="1"/>
</dbReference>
<accession>A0A7G9S8Y1</accession>
<keyword evidence="3" id="KW-1185">Reference proteome</keyword>
<dbReference type="PANTHER" id="PTHR43708:SF1">
    <property type="entry name" value="GALACTOSE_LACTOSE METABOLISM REGULATORY PROTEIN GAL80"/>
    <property type="match status" value="1"/>
</dbReference>
<dbReference type="Gene3D" id="3.40.50.720">
    <property type="entry name" value="NAD(P)-binding Rossmann-like Domain"/>
    <property type="match status" value="1"/>
</dbReference>
<reference evidence="2 3" key="1">
    <citation type="submission" date="2020-08" db="EMBL/GenBank/DDBJ databases">
        <title>Genome sequence of Sphingomonas rhizophila KACC 19189T.</title>
        <authorList>
            <person name="Hyun D.-W."/>
            <person name="Bae J.-W."/>
        </authorList>
    </citation>
    <scope>NUCLEOTIDE SEQUENCE [LARGE SCALE GENOMIC DNA]</scope>
    <source>
        <strain evidence="2 3">KACC 19189</strain>
    </source>
</reference>
<dbReference type="EMBL" id="CP060717">
    <property type="protein sequence ID" value="QNN64306.1"/>
    <property type="molecule type" value="Genomic_DNA"/>
</dbReference>